<dbReference type="EMBL" id="KI913121">
    <property type="protein sequence ID" value="ETV82848.1"/>
    <property type="molecule type" value="Genomic_DNA"/>
</dbReference>
<evidence type="ECO:0000256" key="2">
    <source>
        <dbReference type="ARBA" id="ARBA00022679"/>
    </source>
</evidence>
<protein>
    <recommendedName>
        <fullName evidence="5">ETFB lysine methyltransferase</fullName>
    </recommendedName>
    <alternativeName>
        <fullName evidence="4">Protein N-lysine methyltransferase METTL20</fullName>
    </alternativeName>
</protein>
<dbReference type="VEuPathDB" id="FungiDB:H257_04626"/>
<dbReference type="GeneID" id="20806622"/>
<dbReference type="InterPro" id="IPR029063">
    <property type="entry name" value="SAM-dependent_MTases_sf"/>
</dbReference>
<dbReference type="GO" id="GO:0032259">
    <property type="term" value="P:methylation"/>
    <property type="evidence" value="ECO:0007669"/>
    <property type="project" value="UniProtKB-KW"/>
</dbReference>
<dbReference type="AlphaFoldDB" id="W4GV96"/>
<evidence type="ECO:0000256" key="4">
    <source>
        <dbReference type="ARBA" id="ARBA00041867"/>
    </source>
</evidence>
<evidence type="ECO:0000313" key="6">
    <source>
        <dbReference type="EMBL" id="ETV82848.1"/>
    </source>
</evidence>
<dbReference type="PANTHER" id="PTHR43648">
    <property type="entry name" value="ELECTRON TRANSFER FLAVOPROTEIN BETA SUBUNIT LYSINE METHYLTRANSFERASE"/>
    <property type="match status" value="1"/>
</dbReference>
<dbReference type="STRING" id="112090.W4GV96"/>
<dbReference type="Gene3D" id="3.40.50.150">
    <property type="entry name" value="Vaccinia Virus protein VP39"/>
    <property type="match status" value="1"/>
</dbReference>
<dbReference type="PANTHER" id="PTHR43648:SF1">
    <property type="entry name" value="ELECTRON TRANSFER FLAVOPROTEIN BETA SUBUNIT LYSINE METHYLTRANSFERASE"/>
    <property type="match status" value="1"/>
</dbReference>
<gene>
    <name evidence="6" type="ORF">H257_04626</name>
</gene>
<dbReference type="RefSeq" id="XP_009827519.1">
    <property type="nucleotide sequence ID" value="XM_009829217.1"/>
</dbReference>
<sequence>MHMFLAARHHAAPWRFVGRRSISVFDPHMVKDGKTDQRRFSTNFLTSPYVDGITRHSEATHIDCRHLDFLRLQLITPASPLYTASAEEAALMAPFPDPFWGFCWPGSYALCRFLLENPEVVRGKLVLDFAAGCGIASIVALHVGASASIANDIDSWACTASLINAAANLPASTLATSFHVYDGNLVGTPLSSVHDATMSAAHPQSTSSSSPSDWVVLAGDVCYEEPLATDVIAWLHALAAQGVHVLLGDPGRQFLPHARLHPVASYELPPSIADGNFGLSPTGAVWTLLPTSHLHKQK</sequence>
<reference evidence="6" key="1">
    <citation type="submission" date="2013-12" db="EMBL/GenBank/DDBJ databases">
        <title>The Genome Sequence of Aphanomyces astaci APO3.</title>
        <authorList>
            <consortium name="The Broad Institute Genomics Platform"/>
            <person name="Russ C."/>
            <person name="Tyler B."/>
            <person name="van West P."/>
            <person name="Dieguez-Uribeondo J."/>
            <person name="Young S.K."/>
            <person name="Zeng Q."/>
            <person name="Gargeya S."/>
            <person name="Fitzgerald M."/>
            <person name="Abouelleil A."/>
            <person name="Alvarado L."/>
            <person name="Chapman S.B."/>
            <person name="Gainer-Dewar J."/>
            <person name="Goldberg J."/>
            <person name="Griggs A."/>
            <person name="Gujja S."/>
            <person name="Hansen M."/>
            <person name="Howarth C."/>
            <person name="Imamovic A."/>
            <person name="Ireland A."/>
            <person name="Larimer J."/>
            <person name="McCowan C."/>
            <person name="Murphy C."/>
            <person name="Pearson M."/>
            <person name="Poon T.W."/>
            <person name="Priest M."/>
            <person name="Roberts A."/>
            <person name="Saif S."/>
            <person name="Shea T."/>
            <person name="Sykes S."/>
            <person name="Wortman J."/>
            <person name="Nusbaum C."/>
            <person name="Birren B."/>
        </authorList>
    </citation>
    <scope>NUCLEOTIDE SEQUENCE [LARGE SCALE GENOMIC DNA]</scope>
    <source>
        <strain evidence="6">APO3</strain>
    </source>
</reference>
<comment type="similarity">
    <text evidence="3">Belongs to the methyltransferase superfamily. ETFBKMT family.</text>
</comment>
<dbReference type="GO" id="GO:0016279">
    <property type="term" value="F:protein-lysine N-methyltransferase activity"/>
    <property type="evidence" value="ECO:0007669"/>
    <property type="project" value="TreeGrafter"/>
</dbReference>
<dbReference type="Pfam" id="PF06325">
    <property type="entry name" value="PrmA"/>
    <property type="match status" value="1"/>
</dbReference>
<accession>W4GV96</accession>
<proteinExistence type="inferred from homology"/>
<evidence type="ECO:0000256" key="1">
    <source>
        <dbReference type="ARBA" id="ARBA00022603"/>
    </source>
</evidence>
<name>W4GV96_APHAT</name>
<keyword evidence="2" id="KW-0808">Transferase</keyword>
<evidence type="ECO:0000256" key="3">
    <source>
        <dbReference type="ARBA" id="ARBA00037932"/>
    </source>
</evidence>
<organism evidence="6">
    <name type="scientific">Aphanomyces astaci</name>
    <name type="common">Crayfish plague agent</name>
    <dbReference type="NCBI Taxonomy" id="112090"/>
    <lineage>
        <taxon>Eukaryota</taxon>
        <taxon>Sar</taxon>
        <taxon>Stramenopiles</taxon>
        <taxon>Oomycota</taxon>
        <taxon>Saprolegniomycetes</taxon>
        <taxon>Saprolegniales</taxon>
        <taxon>Verrucalvaceae</taxon>
        <taxon>Aphanomyces</taxon>
    </lineage>
</organism>
<evidence type="ECO:0000256" key="5">
    <source>
        <dbReference type="ARBA" id="ARBA00042266"/>
    </source>
</evidence>
<dbReference type="OrthoDB" id="194386at2759"/>
<dbReference type="SUPFAM" id="SSF53335">
    <property type="entry name" value="S-adenosyl-L-methionine-dependent methyltransferases"/>
    <property type="match status" value="1"/>
</dbReference>
<dbReference type="InterPro" id="IPR050078">
    <property type="entry name" value="Ribosomal_L11_MeTrfase_PrmA"/>
</dbReference>
<keyword evidence="1" id="KW-0489">Methyltransferase</keyword>
<dbReference type="GO" id="GO:0005759">
    <property type="term" value="C:mitochondrial matrix"/>
    <property type="evidence" value="ECO:0007669"/>
    <property type="project" value="TreeGrafter"/>
</dbReference>